<dbReference type="PROSITE" id="PS51892">
    <property type="entry name" value="SUBTILASE"/>
    <property type="match status" value="1"/>
</dbReference>
<reference evidence="7" key="1">
    <citation type="submission" date="2014-03" db="EMBL/GenBank/DDBJ databases">
        <title>Draft Genome Sequence of Mycobacterium cosmeticum DSM 44829.</title>
        <authorList>
            <person name="Croce O."/>
            <person name="Robert C."/>
            <person name="Raoult D."/>
            <person name="Drancourt M."/>
        </authorList>
    </citation>
    <scope>NUCLEOTIDE SEQUENCE [LARGE SCALE GENOMIC DNA]</scope>
    <source>
        <strain evidence="7">DSM 44829</strain>
    </source>
</reference>
<feature type="domain" description="Peptidase S8/S53" evidence="6">
    <location>
        <begin position="103"/>
        <end position="412"/>
    </location>
</feature>
<comment type="caution">
    <text evidence="7">The sequence shown here is derived from an EMBL/GenBank/DDBJ whole genome shotgun (WGS) entry which is preliminary data.</text>
</comment>
<dbReference type="Gene3D" id="3.40.50.200">
    <property type="entry name" value="Peptidase S8/S53 domain"/>
    <property type="match status" value="1"/>
</dbReference>
<dbReference type="Pfam" id="PF00082">
    <property type="entry name" value="Peptidase_S8"/>
    <property type="match status" value="1"/>
</dbReference>
<dbReference type="InterPro" id="IPR022398">
    <property type="entry name" value="Peptidase_S8_His-AS"/>
</dbReference>
<name>W9AX00_MYCCO</name>
<keyword evidence="3 5" id="KW-0378">Hydrolase</keyword>
<keyword evidence="2 5" id="KW-0645">Protease</keyword>
<feature type="active site" description="Charge relay system" evidence="5">
    <location>
        <position position="112"/>
    </location>
</feature>
<dbReference type="PRINTS" id="PR00723">
    <property type="entry name" value="SUBTILISIN"/>
</dbReference>
<evidence type="ECO:0000313" key="7">
    <source>
        <dbReference type="EMBL" id="CDO10359.1"/>
    </source>
</evidence>
<comment type="similarity">
    <text evidence="1 5">Belongs to the peptidase S8 family.</text>
</comment>
<keyword evidence="8" id="KW-1185">Reference proteome</keyword>
<proteinExistence type="inferred from homology"/>
<evidence type="ECO:0000256" key="4">
    <source>
        <dbReference type="ARBA" id="ARBA00022825"/>
    </source>
</evidence>
<dbReference type="InterPro" id="IPR051048">
    <property type="entry name" value="Peptidase_S8/S53_subtilisin"/>
</dbReference>
<evidence type="ECO:0000259" key="6">
    <source>
        <dbReference type="Pfam" id="PF00082"/>
    </source>
</evidence>
<accession>W9AX00</accession>
<dbReference type="eggNOG" id="COG1404">
    <property type="taxonomic scope" value="Bacteria"/>
</dbReference>
<dbReference type="PROSITE" id="PS00137">
    <property type="entry name" value="SUBTILASE_HIS"/>
    <property type="match status" value="1"/>
</dbReference>
<dbReference type="PANTHER" id="PTHR43399:SF4">
    <property type="entry name" value="CELL WALL-ASSOCIATED PROTEASE"/>
    <property type="match status" value="1"/>
</dbReference>
<feature type="active site" description="Charge relay system" evidence="5">
    <location>
        <position position="360"/>
    </location>
</feature>
<evidence type="ECO:0000256" key="1">
    <source>
        <dbReference type="ARBA" id="ARBA00011073"/>
    </source>
</evidence>
<keyword evidence="4 5" id="KW-0720">Serine protease</keyword>
<evidence type="ECO:0000313" key="8">
    <source>
        <dbReference type="Proteomes" id="UP000028870"/>
    </source>
</evidence>
<dbReference type="InterPro" id="IPR000209">
    <property type="entry name" value="Peptidase_S8/S53_dom"/>
</dbReference>
<dbReference type="RefSeq" id="WP_036402443.1">
    <property type="nucleotide sequence ID" value="NZ_CCBB010000003.1"/>
</dbReference>
<dbReference type="PANTHER" id="PTHR43399">
    <property type="entry name" value="SUBTILISIN-RELATED"/>
    <property type="match status" value="1"/>
</dbReference>
<evidence type="ECO:0000256" key="3">
    <source>
        <dbReference type="ARBA" id="ARBA00022801"/>
    </source>
</evidence>
<evidence type="ECO:0000256" key="5">
    <source>
        <dbReference type="PROSITE-ProRule" id="PRU01240"/>
    </source>
</evidence>
<dbReference type="Proteomes" id="UP000028870">
    <property type="component" value="Unassembled WGS sequence"/>
</dbReference>
<dbReference type="STRING" id="258533.BN977_05191"/>
<dbReference type="GO" id="GO:0004252">
    <property type="term" value="F:serine-type endopeptidase activity"/>
    <property type="evidence" value="ECO:0007669"/>
    <property type="project" value="UniProtKB-UniRule"/>
</dbReference>
<dbReference type="SUPFAM" id="SSF52743">
    <property type="entry name" value="Subtilisin-like"/>
    <property type="match status" value="1"/>
</dbReference>
<dbReference type="InterPro" id="IPR015500">
    <property type="entry name" value="Peptidase_S8_subtilisin-rel"/>
</dbReference>
<sequence>MSRGDRSFQVRSGSDRLVQLSPDVIPPITGFGKLIAPGTLLVPKELVDAAGQDLIGDVFDNVTIEFALDPGAMGASAVDNDDNWGIGPDGLDAGRFWDKGFRGQGVRIGIADSGLDSTHPAFVDLVAEQRLSAFAQFDKSAVKQVQKNPDGSALPDSQAVPTFSHWHGTHCAGILVGQPTDGKARGMAPAAELAVTRVLEQSNEGSVAGIGAGLWWLTEQHCQVVSISLGWPGLHEEWAAPVEALLKDGVVVVAAVGNEFDVAGVAKSRSPANYLTVPADDAAGILVCVGAHDRAGAVWDSSGGEVVNWSAVTVAQTDGSTRASRFASVPARTVPVMVAPGVDIISSIPGDKYLSSPGSSMATPHVAGLIALVLSGLRAHDPATRPRAAAELVLASLVDEGDPGVDIRFGGGRVDLDRLLASIG</sequence>
<reference evidence="7" key="2">
    <citation type="submission" date="2014-03" db="EMBL/GenBank/DDBJ databases">
        <authorList>
            <person name="Urmite Genomes"/>
        </authorList>
    </citation>
    <scope>NUCLEOTIDE SEQUENCE</scope>
    <source>
        <strain evidence="7">DSM 44829</strain>
    </source>
</reference>
<dbReference type="GO" id="GO:0006508">
    <property type="term" value="P:proteolysis"/>
    <property type="evidence" value="ECO:0007669"/>
    <property type="project" value="UniProtKB-KW"/>
</dbReference>
<dbReference type="AlphaFoldDB" id="W9AX00"/>
<protein>
    <submittedName>
        <fullName evidence="7">Intracellular serine protease</fullName>
    </submittedName>
</protein>
<evidence type="ECO:0000256" key="2">
    <source>
        <dbReference type="ARBA" id="ARBA00022670"/>
    </source>
</evidence>
<organism evidence="7 8">
    <name type="scientific">Mycolicibacterium cosmeticum</name>
    <dbReference type="NCBI Taxonomy" id="258533"/>
    <lineage>
        <taxon>Bacteria</taxon>
        <taxon>Bacillati</taxon>
        <taxon>Actinomycetota</taxon>
        <taxon>Actinomycetes</taxon>
        <taxon>Mycobacteriales</taxon>
        <taxon>Mycobacteriaceae</taxon>
        <taxon>Mycolicibacterium</taxon>
    </lineage>
</organism>
<dbReference type="InterPro" id="IPR036852">
    <property type="entry name" value="Peptidase_S8/S53_dom_sf"/>
</dbReference>
<feature type="active site" description="Charge relay system" evidence="5">
    <location>
        <position position="167"/>
    </location>
</feature>
<gene>
    <name evidence="7" type="primary">isp</name>
    <name evidence="7" type="ORF">BN977_05191</name>
</gene>
<dbReference type="EMBL" id="CCBB010000003">
    <property type="protein sequence ID" value="CDO10359.1"/>
    <property type="molecule type" value="Genomic_DNA"/>
</dbReference>